<sequence>MELRSYSHLHFVQAIKGGSVIKLLNVARGRPALTFKKIEEIYKAGGPKHEDSVPTPWSKEGSLFDPNRVKLENPLLPGAERSTIIRDFDNSVYNCSTSVEERNSDSDDASFCNTTLKQIKESCKARKRKLAKYDNSSKESFENCFPLKQVYIKLEPVEDEIDLEQPLSIWKLKISMIKKRKRKCIRTDMSTSSQIALNDQNISQPIGKLPTPIDTTVEVNEPNYFDFQTVTRVTADSSLDYNEPVDSCGEAIDKAHVTAGECDLETDVSISSTEEQYCVVNEASYEPNYFDFQTMTPVAADSFFDYNEPLDSCGVGINKVHVTAGECDLETDVSMSSTEEQCCVVNEASYECLECADPVSVHDLEVSGWEIVNVECQEIINCNFPDSQITEFENERYIIHPPLDIIPPQPISVIKDYNSYMCDISHSYPSIYQISWPSSSDNQVQGIHMDIDSRLQCTEIIGVDGDCLLENCTTDDLPSYQEGSTSSSPASDCIIGNRLQCTEIIDVGGECQLENCTADDLPSYQEAGTISPFSNCGFSQSSNPCSSPDKPLVSVAEDSPLAQDKQLALSACVHAVRNCSTAIHPFDANHATEELTPSDYEDHQQSKLACRPERLLSTRKVISPTSQERLRKAMQANELHDDEHTECRGKLWLGKQTENTVVKDEECYKLRRAGVTINMKQVPCKPKYDKKGSHSKGILKGSHLSSAVPSLSNRCTSSGSLSQSAIAFSQRQMQDIESLATKLTGELGSMKDIMNELLHSQTFPATEPKHDMDKVTMAIKNATKAEETTKRWLSIMARDCTRFCKIMNLSEAPSTDSGNVVHKDKKKITFADEAGGKLCHVKVFKDDTDSEPDSSEIEI</sequence>
<proteinExistence type="predicted"/>
<dbReference type="PANTHER" id="PTHR34461">
    <property type="entry name" value="EXPRESSED PROTEIN"/>
    <property type="match status" value="1"/>
</dbReference>
<gene>
    <name evidence="1" type="ORF">Ddye_007041</name>
</gene>
<name>A0AAE0CRR8_9ROSI</name>
<comment type="caution">
    <text evidence="1">The sequence shown here is derived from an EMBL/GenBank/DDBJ whole genome shotgun (WGS) entry which is preliminary data.</text>
</comment>
<organism evidence="1 2">
    <name type="scientific">Dipteronia dyeriana</name>
    <dbReference type="NCBI Taxonomy" id="168575"/>
    <lineage>
        <taxon>Eukaryota</taxon>
        <taxon>Viridiplantae</taxon>
        <taxon>Streptophyta</taxon>
        <taxon>Embryophyta</taxon>
        <taxon>Tracheophyta</taxon>
        <taxon>Spermatophyta</taxon>
        <taxon>Magnoliopsida</taxon>
        <taxon>eudicotyledons</taxon>
        <taxon>Gunneridae</taxon>
        <taxon>Pentapetalae</taxon>
        <taxon>rosids</taxon>
        <taxon>malvids</taxon>
        <taxon>Sapindales</taxon>
        <taxon>Sapindaceae</taxon>
        <taxon>Hippocastanoideae</taxon>
        <taxon>Acereae</taxon>
        <taxon>Dipteronia</taxon>
    </lineage>
</organism>
<evidence type="ECO:0000313" key="2">
    <source>
        <dbReference type="Proteomes" id="UP001280121"/>
    </source>
</evidence>
<dbReference type="PANTHER" id="PTHR34461:SF2">
    <property type="entry name" value="EXPRESSED PROTEIN"/>
    <property type="match status" value="1"/>
</dbReference>
<dbReference type="AlphaFoldDB" id="A0AAE0CRR8"/>
<accession>A0AAE0CRR8</accession>
<evidence type="ECO:0000313" key="1">
    <source>
        <dbReference type="EMBL" id="KAK2660508.1"/>
    </source>
</evidence>
<reference evidence="1" key="1">
    <citation type="journal article" date="2023" name="Plant J.">
        <title>Genome sequences and population genomics provide insights into the demographic history, inbreeding, and mutation load of two 'living fossil' tree species of Dipteronia.</title>
        <authorList>
            <person name="Feng Y."/>
            <person name="Comes H.P."/>
            <person name="Chen J."/>
            <person name="Zhu S."/>
            <person name="Lu R."/>
            <person name="Zhang X."/>
            <person name="Li P."/>
            <person name="Qiu J."/>
            <person name="Olsen K.M."/>
            <person name="Qiu Y."/>
        </authorList>
    </citation>
    <scope>NUCLEOTIDE SEQUENCE</scope>
    <source>
        <strain evidence="1">KIB01</strain>
    </source>
</reference>
<dbReference type="EMBL" id="JANJYI010000002">
    <property type="protein sequence ID" value="KAK2660508.1"/>
    <property type="molecule type" value="Genomic_DNA"/>
</dbReference>
<protein>
    <submittedName>
        <fullName evidence="1">Uncharacterized protein</fullName>
    </submittedName>
</protein>
<dbReference type="Proteomes" id="UP001280121">
    <property type="component" value="Unassembled WGS sequence"/>
</dbReference>
<keyword evidence="2" id="KW-1185">Reference proteome</keyword>